<feature type="compositionally biased region" description="Polar residues" evidence="1">
    <location>
        <begin position="60"/>
        <end position="75"/>
    </location>
</feature>
<name>A0AAD3H1G9_9STRA</name>
<dbReference type="AlphaFoldDB" id="A0AAD3H1G9"/>
<feature type="compositionally biased region" description="Basic and acidic residues" evidence="1">
    <location>
        <begin position="33"/>
        <end position="59"/>
    </location>
</feature>
<feature type="region of interest" description="Disordered" evidence="1">
    <location>
        <begin position="33"/>
        <end position="81"/>
    </location>
</feature>
<gene>
    <name evidence="2" type="ORF">CTEN210_03290</name>
</gene>
<protein>
    <submittedName>
        <fullName evidence="2">Uncharacterized protein</fullName>
    </submittedName>
</protein>
<dbReference type="Proteomes" id="UP001054902">
    <property type="component" value="Unassembled WGS sequence"/>
</dbReference>
<evidence type="ECO:0000313" key="3">
    <source>
        <dbReference type="Proteomes" id="UP001054902"/>
    </source>
</evidence>
<sequence>MNINKYRQSRINVPPKGVDTEHERFNRIELDRIRRQPRQNKEERIDENHNATTRQEHQQITRIDSSSTASHSGRSLHTAKEQELITMVERILEELLSTIKDGSEDDSYEQE</sequence>
<proteinExistence type="predicted"/>
<accession>A0AAD3H1G9</accession>
<organism evidence="2 3">
    <name type="scientific">Chaetoceros tenuissimus</name>
    <dbReference type="NCBI Taxonomy" id="426638"/>
    <lineage>
        <taxon>Eukaryota</taxon>
        <taxon>Sar</taxon>
        <taxon>Stramenopiles</taxon>
        <taxon>Ochrophyta</taxon>
        <taxon>Bacillariophyta</taxon>
        <taxon>Coscinodiscophyceae</taxon>
        <taxon>Chaetocerotophycidae</taxon>
        <taxon>Chaetocerotales</taxon>
        <taxon>Chaetocerotaceae</taxon>
        <taxon>Chaetoceros</taxon>
    </lineage>
</organism>
<evidence type="ECO:0000256" key="1">
    <source>
        <dbReference type="SAM" id="MobiDB-lite"/>
    </source>
</evidence>
<reference evidence="2 3" key="1">
    <citation type="journal article" date="2021" name="Sci. Rep.">
        <title>The genome of the diatom Chaetoceros tenuissimus carries an ancient integrated fragment of an extant virus.</title>
        <authorList>
            <person name="Hongo Y."/>
            <person name="Kimura K."/>
            <person name="Takaki Y."/>
            <person name="Yoshida Y."/>
            <person name="Baba S."/>
            <person name="Kobayashi G."/>
            <person name="Nagasaki K."/>
            <person name="Hano T."/>
            <person name="Tomaru Y."/>
        </authorList>
    </citation>
    <scope>NUCLEOTIDE SEQUENCE [LARGE SCALE GENOMIC DNA]</scope>
    <source>
        <strain evidence="2 3">NIES-3715</strain>
    </source>
</reference>
<evidence type="ECO:0000313" key="2">
    <source>
        <dbReference type="EMBL" id="GFH46816.1"/>
    </source>
</evidence>
<comment type="caution">
    <text evidence="2">The sequence shown here is derived from an EMBL/GenBank/DDBJ whole genome shotgun (WGS) entry which is preliminary data.</text>
</comment>
<keyword evidence="3" id="KW-1185">Reference proteome</keyword>
<dbReference type="EMBL" id="BLLK01000022">
    <property type="protein sequence ID" value="GFH46816.1"/>
    <property type="molecule type" value="Genomic_DNA"/>
</dbReference>